<dbReference type="Gene3D" id="3.40.50.300">
    <property type="entry name" value="P-loop containing nucleotide triphosphate hydrolases"/>
    <property type="match status" value="2"/>
</dbReference>
<dbReference type="InterPro" id="IPR041685">
    <property type="entry name" value="AAA_GajA/Old/RecF-like"/>
</dbReference>
<dbReference type="Pfam" id="PF13175">
    <property type="entry name" value="AAA_15"/>
    <property type="match status" value="1"/>
</dbReference>
<dbReference type="CDD" id="cd01026">
    <property type="entry name" value="TOPRIM_OLD"/>
    <property type="match status" value="1"/>
</dbReference>
<evidence type="ECO:0008006" key="6">
    <source>
        <dbReference type="Google" id="ProtNLM"/>
    </source>
</evidence>
<dbReference type="EMBL" id="LSTR01000033">
    <property type="protein sequence ID" value="OAH43791.1"/>
    <property type="molecule type" value="Genomic_DNA"/>
</dbReference>
<name>A0A177JTR5_SPHYA</name>
<gene>
    <name evidence="4" type="ORF">AX777_18415</name>
</gene>
<organism evidence="4 5">
    <name type="scientific">Sphingobium yanoikuyae</name>
    <name type="common">Sphingomonas yanoikuyae</name>
    <dbReference type="NCBI Taxonomy" id="13690"/>
    <lineage>
        <taxon>Bacteria</taxon>
        <taxon>Pseudomonadati</taxon>
        <taxon>Pseudomonadota</taxon>
        <taxon>Alphaproteobacteria</taxon>
        <taxon>Sphingomonadales</taxon>
        <taxon>Sphingomonadaceae</taxon>
        <taxon>Sphingobium</taxon>
    </lineage>
</organism>
<dbReference type="GO" id="GO:0016887">
    <property type="term" value="F:ATP hydrolysis activity"/>
    <property type="evidence" value="ECO:0007669"/>
    <property type="project" value="InterPro"/>
</dbReference>
<accession>A0A177JTR5</accession>
<dbReference type="SUPFAM" id="SSF52540">
    <property type="entry name" value="P-loop containing nucleoside triphosphate hydrolases"/>
    <property type="match status" value="1"/>
</dbReference>
<dbReference type="RefSeq" id="WP_063976480.1">
    <property type="nucleotide sequence ID" value="NZ_LSTR01000033.1"/>
</dbReference>
<dbReference type="PANTHER" id="PTHR43581:SF4">
    <property type="entry name" value="ATP_GTP PHOSPHATASE"/>
    <property type="match status" value="1"/>
</dbReference>
<protein>
    <recommendedName>
        <fullName evidence="6">ATP-dependent endonuclease</fullName>
    </recommendedName>
</protein>
<dbReference type="Pfam" id="PF13476">
    <property type="entry name" value="AAA_23"/>
    <property type="match status" value="1"/>
</dbReference>
<reference evidence="4 5" key="1">
    <citation type="submission" date="2016-02" db="EMBL/GenBank/DDBJ databases">
        <authorList>
            <person name="Wen L."/>
            <person name="He K."/>
            <person name="Yang H."/>
        </authorList>
    </citation>
    <scope>NUCLEOTIDE SEQUENCE [LARGE SCALE GENOMIC DNA]</scope>
    <source>
        <strain evidence="4 5">CD09_2</strain>
    </source>
</reference>
<sequence length="655" mass="71241">MFISEIHASGFRCFSAARPLNIQLSSGLNILVGPNDAGKSAIIDAARYVLWTRGDDYIRPDLHDFHVAADGTRECDFVVRCTFDDLSPEEEARFLEWCTNEKGKLRLHVCLRGSRRISSGGGSVISSQHRAGAEGEGLPLDGELREYLKATYLKPLRDAEREMRAGRRSRLSRILGAMPAMGAQNKPAALGAPATLHDTLTAADTEVRANPAVGGVASSVNSDFLDKLSFVDDPLVATLDLGAGGSFDQILERFELYLNAKGGAERVQRGLGYNNLLFMAAELLLLQSHPDQVPFLLIEEPEAHLHPQHQTLFMEVLAARAAKPDPAKGETHQQVQVLLTTHSSQLAAGAELETMTMIVDHRAFPLGAAHTRLGVDDYEFLRRFLDATKANLFFARALIVVEGDGEHLLLPAIAEKLGRPLSAHGVSIVNVGHRGLFRYSRILQRLAGEAIPVPVALIPDRDIPPAQAKALVGERKTENELKPEQIAARLKTLTRDIGDPVDAFIADNWTLEFDLALQPELAQSVYRAVRLAKTSSRKPAFLAKLVESADKTYAGWVEAGLSATEIAVKIYQPVHDKEASKAEVAEQLAAILRQRTDTAEQMRERLPAYLVRAIDYVTGGYVPGAPAFPADPADAEEEGEEDCEVGVAGEEAAGA</sequence>
<dbReference type="GO" id="GO:0006302">
    <property type="term" value="P:double-strand break repair"/>
    <property type="evidence" value="ECO:0007669"/>
    <property type="project" value="InterPro"/>
</dbReference>
<feature type="domain" description="OLD protein-like TOPRIM" evidence="3">
    <location>
        <begin position="393"/>
        <end position="462"/>
    </location>
</feature>
<feature type="domain" description="Endonuclease GajA/Old nuclease/RecF-like AAA" evidence="1">
    <location>
        <begin position="267"/>
        <end position="347"/>
    </location>
</feature>
<evidence type="ECO:0000259" key="3">
    <source>
        <dbReference type="Pfam" id="PF20469"/>
    </source>
</evidence>
<dbReference type="InterPro" id="IPR027417">
    <property type="entry name" value="P-loop_NTPase"/>
</dbReference>
<comment type="caution">
    <text evidence="4">The sequence shown here is derived from an EMBL/GenBank/DDBJ whole genome shotgun (WGS) entry which is preliminary data.</text>
</comment>
<dbReference type="AlphaFoldDB" id="A0A177JTR5"/>
<dbReference type="InterPro" id="IPR051396">
    <property type="entry name" value="Bact_Antivir_Def_Nuclease"/>
</dbReference>
<proteinExistence type="predicted"/>
<dbReference type="PANTHER" id="PTHR43581">
    <property type="entry name" value="ATP/GTP PHOSPHATASE"/>
    <property type="match status" value="1"/>
</dbReference>
<evidence type="ECO:0000259" key="2">
    <source>
        <dbReference type="Pfam" id="PF13476"/>
    </source>
</evidence>
<dbReference type="InterPro" id="IPR038729">
    <property type="entry name" value="Rad50/SbcC_AAA"/>
</dbReference>
<dbReference type="Proteomes" id="UP000077262">
    <property type="component" value="Unassembled WGS sequence"/>
</dbReference>
<evidence type="ECO:0000259" key="1">
    <source>
        <dbReference type="Pfam" id="PF13175"/>
    </source>
</evidence>
<feature type="domain" description="Rad50/SbcC-type AAA" evidence="2">
    <location>
        <begin position="6"/>
        <end position="85"/>
    </location>
</feature>
<evidence type="ECO:0000313" key="4">
    <source>
        <dbReference type="EMBL" id="OAH43791.1"/>
    </source>
</evidence>
<dbReference type="Pfam" id="PF20469">
    <property type="entry name" value="OLD-like_TOPRIM"/>
    <property type="match status" value="1"/>
</dbReference>
<dbReference type="InterPro" id="IPR034139">
    <property type="entry name" value="TOPRIM_OLD"/>
</dbReference>
<evidence type="ECO:0000313" key="5">
    <source>
        <dbReference type="Proteomes" id="UP000077262"/>
    </source>
</evidence>